<evidence type="ECO:0000256" key="2">
    <source>
        <dbReference type="ARBA" id="ARBA00022527"/>
    </source>
</evidence>
<keyword evidence="6 7" id="KW-0067">ATP-binding</keyword>
<dbReference type="InterPro" id="IPR011009">
    <property type="entry name" value="Kinase-like_dom_sf"/>
</dbReference>
<feature type="domain" description="Protein kinase" evidence="9">
    <location>
        <begin position="9"/>
        <end position="272"/>
    </location>
</feature>
<dbReference type="InterPro" id="IPR000719">
    <property type="entry name" value="Prot_kinase_dom"/>
</dbReference>
<dbReference type="EC" id="2.7.11.1" evidence="1"/>
<feature type="binding site" evidence="7">
    <location>
        <position position="38"/>
    </location>
    <ligand>
        <name>ATP</name>
        <dbReference type="ChEBI" id="CHEBI:30616"/>
    </ligand>
</feature>
<dbReference type="RefSeq" id="WP_165960771.1">
    <property type="nucleotide sequence ID" value="NZ_SLWS01000008.1"/>
</dbReference>
<dbReference type="Proteomes" id="UP000295680">
    <property type="component" value="Unassembled WGS sequence"/>
</dbReference>
<dbReference type="SUPFAM" id="SSF56112">
    <property type="entry name" value="Protein kinase-like (PK-like)"/>
    <property type="match status" value="1"/>
</dbReference>
<dbReference type="CDD" id="cd14014">
    <property type="entry name" value="STKc_PknB_like"/>
    <property type="match status" value="1"/>
</dbReference>
<feature type="transmembrane region" description="Helical" evidence="8">
    <location>
        <begin position="345"/>
        <end position="362"/>
    </location>
</feature>
<dbReference type="PROSITE" id="PS00107">
    <property type="entry name" value="PROTEIN_KINASE_ATP"/>
    <property type="match status" value="1"/>
</dbReference>
<dbReference type="InterPro" id="IPR017441">
    <property type="entry name" value="Protein_kinase_ATP_BS"/>
</dbReference>
<dbReference type="Gene3D" id="3.30.200.20">
    <property type="entry name" value="Phosphorylase Kinase, domain 1"/>
    <property type="match status" value="1"/>
</dbReference>
<keyword evidence="3" id="KW-0808">Transferase</keyword>
<evidence type="ECO:0000256" key="1">
    <source>
        <dbReference type="ARBA" id="ARBA00012513"/>
    </source>
</evidence>
<dbReference type="PROSITE" id="PS50011">
    <property type="entry name" value="PROTEIN_KINASE_DOM"/>
    <property type="match status" value="1"/>
</dbReference>
<sequence>MDRIVGNRYELVRPLGRGGMGEVWLGRDTRLDRDVAVKLLRPGSLPAGSDVETLISRFGREARLMAKLENPGVPAVYDTGTDHEDLYLVMQLIGGADLAEFEAENEPVPIGWVAAIGAQIASVLTAAHAAGLVHRDLKPRNVMITHSGEVKVLDFGIAVLRDADLTRITRSAEAVGTPAYMAPEQAMHGVSSPSSDLYSLGCVLYELITGRHVFDASTALAIMHRHYSEVPAPVSALRPETDPHLADLVSRLLAKDPGARPASAKEVFDVLVRLIPTGGNGAAIPMDPTRPFREWRAGPQRATPPPPPLLPPPIFPVPAHTTPIPRYVDPPTARVSRFDTPGRRLTEGTLLTLGFMFLGFVLDDALDHKTPTEITAGLAFSLLLLGIGVWMRQRRLRLRFPWSLAWRRVIRPATKVERGVERTLLIVGGLMVAVYLGGVILDWAGVQRWDYTNSRVFDLTISLGLFLPGVIMRQHRLGKRYPWYV</sequence>
<evidence type="ECO:0000259" key="9">
    <source>
        <dbReference type="PROSITE" id="PS50011"/>
    </source>
</evidence>
<keyword evidence="8" id="KW-0472">Membrane</keyword>
<keyword evidence="4 7" id="KW-0547">Nucleotide-binding</keyword>
<evidence type="ECO:0000256" key="3">
    <source>
        <dbReference type="ARBA" id="ARBA00022679"/>
    </source>
</evidence>
<evidence type="ECO:0000256" key="4">
    <source>
        <dbReference type="ARBA" id="ARBA00022741"/>
    </source>
</evidence>
<dbReference type="AlphaFoldDB" id="A0A4R2JAW6"/>
<comment type="caution">
    <text evidence="10">The sequence shown here is derived from an EMBL/GenBank/DDBJ whole genome shotgun (WGS) entry which is preliminary data.</text>
</comment>
<name>A0A4R2JAW6_9PSEU</name>
<dbReference type="PROSITE" id="PS00108">
    <property type="entry name" value="PROTEIN_KINASE_ST"/>
    <property type="match status" value="1"/>
</dbReference>
<gene>
    <name evidence="10" type="ORF">EV192_108310</name>
</gene>
<dbReference type="GO" id="GO:0005524">
    <property type="term" value="F:ATP binding"/>
    <property type="evidence" value="ECO:0007669"/>
    <property type="project" value="UniProtKB-UniRule"/>
</dbReference>
<keyword evidence="5 10" id="KW-0418">Kinase</keyword>
<dbReference type="FunFam" id="1.10.510.10:FF:000021">
    <property type="entry name" value="Serine/threonine protein kinase"/>
    <property type="match status" value="1"/>
</dbReference>
<dbReference type="Gene3D" id="1.10.510.10">
    <property type="entry name" value="Transferase(Phosphotransferase) domain 1"/>
    <property type="match status" value="1"/>
</dbReference>
<accession>A0A4R2JAW6</accession>
<dbReference type="EMBL" id="SLWS01000008">
    <property type="protein sequence ID" value="TCO55022.1"/>
    <property type="molecule type" value="Genomic_DNA"/>
</dbReference>
<evidence type="ECO:0000256" key="6">
    <source>
        <dbReference type="ARBA" id="ARBA00022840"/>
    </source>
</evidence>
<evidence type="ECO:0000256" key="5">
    <source>
        <dbReference type="ARBA" id="ARBA00022777"/>
    </source>
</evidence>
<feature type="transmembrane region" description="Helical" evidence="8">
    <location>
        <begin position="456"/>
        <end position="472"/>
    </location>
</feature>
<keyword evidence="8" id="KW-1133">Transmembrane helix</keyword>
<keyword evidence="8" id="KW-0812">Transmembrane</keyword>
<dbReference type="SMART" id="SM00220">
    <property type="entry name" value="S_TKc"/>
    <property type="match status" value="1"/>
</dbReference>
<dbReference type="GO" id="GO:0004674">
    <property type="term" value="F:protein serine/threonine kinase activity"/>
    <property type="evidence" value="ECO:0007669"/>
    <property type="project" value="UniProtKB-KW"/>
</dbReference>
<dbReference type="PANTHER" id="PTHR43289">
    <property type="entry name" value="MITOGEN-ACTIVATED PROTEIN KINASE KINASE KINASE 20-RELATED"/>
    <property type="match status" value="1"/>
</dbReference>
<dbReference type="Pfam" id="PF00069">
    <property type="entry name" value="Pkinase"/>
    <property type="match status" value="1"/>
</dbReference>
<evidence type="ECO:0000256" key="7">
    <source>
        <dbReference type="PROSITE-ProRule" id="PRU10141"/>
    </source>
</evidence>
<feature type="transmembrane region" description="Helical" evidence="8">
    <location>
        <begin position="374"/>
        <end position="391"/>
    </location>
</feature>
<organism evidence="10 11">
    <name type="scientific">Actinocrispum wychmicini</name>
    <dbReference type="NCBI Taxonomy" id="1213861"/>
    <lineage>
        <taxon>Bacteria</taxon>
        <taxon>Bacillati</taxon>
        <taxon>Actinomycetota</taxon>
        <taxon>Actinomycetes</taxon>
        <taxon>Pseudonocardiales</taxon>
        <taxon>Pseudonocardiaceae</taxon>
        <taxon>Actinocrispum</taxon>
    </lineage>
</organism>
<evidence type="ECO:0000313" key="10">
    <source>
        <dbReference type="EMBL" id="TCO55022.1"/>
    </source>
</evidence>
<keyword evidence="11" id="KW-1185">Reference proteome</keyword>
<evidence type="ECO:0000313" key="11">
    <source>
        <dbReference type="Proteomes" id="UP000295680"/>
    </source>
</evidence>
<reference evidence="10 11" key="1">
    <citation type="submission" date="2019-03" db="EMBL/GenBank/DDBJ databases">
        <title>Genomic Encyclopedia of Type Strains, Phase IV (KMG-IV): sequencing the most valuable type-strain genomes for metagenomic binning, comparative biology and taxonomic classification.</title>
        <authorList>
            <person name="Goeker M."/>
        </authorList>
    </citation>
    <scope>NUCLEOTIDE SEQUENCE [LARGE SCALE GENOMIC DNA]</scope>
    <source>
        <strain evidence="10 11">DSM 45934</strain>
    </source>
</reference>
<proteinExistence type="predicted"/>
<dbReference type="InterPro" id="IPR008271">
    <property type="entry name" value="Ser/Thr_kinase_AS"/>
</dbReference>
<feature type="transmembrane region" description="Helical" evidence="8">
    <location>
        <begin position="424"/>
        <end position="444"/>
    </location>
</feature>
<evidence type="ECO:0000256" key="8">
    <source>
        <dbReference type="SAM" id="Phobius"/>
    </source>
</evidence>
<protein>
    <recommendedName>
        <fullName evidence="1">non-specific serine/threonine protein kinase</fullName>
        <ecNumber evidence="1">2.7.11.1</ecNumber>
    </recommendedName>
</protein>
<keyword evidence="2 10" id="KW-0723">Serine/threonine-protein kinase</keyword>
<dbReference type="PANTHER" id="PTHR43289:SF6">
    <property type="entry name" value="SERINE_THREONINE-PROTEIN KINASE NEKL-3"/>
    <property type="match status" value="1"/>
</dbReference>